<dbReference type="GeneID" id="80882836"/>
<keyword evidence="8" id="KW-1185">Reference proteome</keyword>
<dbReference type="Proteomes" id="UP001217417">
    <property type="component" value="Unassembled WGS sequence"/>
</dbReference>
<evidence type="ECO:0000256" key="4">
    <source>
        <dbReference type="ARBA" id="ARBA00022989"/>
    </source>
</evidence>
<name>A0AAD7VTA3_9ASCO</name>
<accession>A0AAD7VTA3</accession>
<evidence type="ECO:0000256" key="6">
    <source>
        <dbReference type="SAM" id="Phobius"/>
    </source>
</evidence>
<dbReference type="EMBL" id="JARPMG010000005">
    <property type="protein sequence ID" value="KAJ8100781.1"/>
    <property type="molecule type" value="Genomic_DNA"/>
</dbReference>
<evidence type="ECO:0000256" key="5">
    <source>
        <dbReference type="ARBA" id="ARBA00023136"/>
    </source>
</evidence>
<sequence length="131" mass="13945">MPSANPLSKIIVLASVLAAGFLLIILSCALFNNWLPLLVVGVFLIAPLPNAICERYANNDDFMSEGSGNSVVDFGRYITGFFVVTGLALPVALAHSRVIGVPAMIMSIAGGLLVYGTIITFTLFFSESEEF</sequence>
<evidence type="ECO:0000256" key="1">
    <source>
        <dbReference type="ARBA" id="ARBA00004141"/>
    </source>
</evidence>
<feature type="transmembrane region" description="Helical" evidence="6">
    <location>
        <begin position="33"/>
        <end position="53"/>
    </location>
</feature>
<comment type="subcellular location">
    <subcellularLocation>
        <location evidence="1">Membrane</location>
        <topology evidence="1">Multi-pass membrane protein</topology>
    </subcellularLocation>
</comment>
<comment type="similarity">
    <text evidence="2">Belongs to the OB-RGRP/VPS55 family.</text>
</comment>
<dbReference type="PANTHER" id="PTHR12050:SF0">
    <property type="entry name" value="RH04491P"/>
    <property type="match status" value="1"/>
</dbReference>
<protein>
    <submittedName>
        <fullName evidence="7">Vacuolar protein sorting 55</fullName>
    </submittedName>
</protein>
<keyword evidence="3 6" id="KW-0812">Transmembrane</keyword>
<keyword evidence="4 6" id="KW-1133">Transmembrane helix</keyword>
<evidence type="ECO:0000256" key="2">
    <source>
        <dbReference type="ARBA" id="ARBA00005645"/>
    </source>
</evidence>
<reference evidence="7" key="1">
    <citation type="submission" date="2023-03" db="EMBL/GenBank/DDBJ databases">
        <title>Near-Complete genome sequence of Lipomyces tetrasporous NRRL Y-64009, an oleaginous yeast capable of growing on lignocellulosic hydrolysates.</title>
        <authorList>
            <consortium name="Lawrence Berkeley National Laboratory"/>
            <person name="Jagtap S.S."/>
            <person name="Liu J.-J."/>
            <person name="Walukiewicz H.E."/>
            <person name="Pangilinan J."/>
            <person name="Lipzen A."/>
            <person name="Ahrendt S."/>
            <person name="Koriabine M."/>
            <person name="Cobaugh K."/>
            <person name="Salamov A."/>
            <person name="Yoshinaga Y."/>
            <person name="Ng V."/>
            <person name="Daum C."/>
            <person name="Grigoriev I.V."/>
            <person name="Slininger P.J."/>
            <person name="Dien B.S."/>
            <person name="Jin Y.-S."/>
            <person name="Rao C.V."/>
        </authorList>
    </citation>
    <scope>NUCLEOTIDE SEQUENCE</scope>
    <source>
        <strain evidence="7">NRRL Y-64009</strain>
    </source>
</reference>
<evidence type="ECO:0000313" key="7">
    <source>
        <dbReference type="EMBL" id="KAJ8100781.1"/>
    </source>
</evidence>
<dbReference type="GO" id="GO:0034424">
    <property type="term" value="C:Vps55/Vps68 complex"/>
    <property type="evidence" value="ECO:0007669"/>
    <property type="project" value="TreeGrafter"/>
</dbReference>
<evidence type="ECO:0000256" key="3">
    <source>
        <dbReference type="ARBA" id="ARBA00022692"/>
    </source>
</evidence>
<dbReference type="RefSeq" id="XP_056044231.1">
    <property type="nucleotide sequence ID" value="XM_056187670.1"/>
</dbReference>
<evidence type="ECO:0000313" key="8">
    <source>
        <dbReference type="Proteomes" id="UP001217417"/>
    </source>
</evidence>
<proteinExistence type="inferred from homology"/>
<dbReference type="GO" id="GO:0032511">
    <property type="term" value="P:late endosome to vacuole transport via multivesicular body sorting pathway"/>
    <property type="evidence" value="ECO:0007669"/>
    <property type="project" value="TreeGrafter"/>
</dbReference>
<comment type="caution">
    <text evidence="7">The sequence shown here is derived from an EMBL/GenBank/DDBJ whole genome shotgun (WGS) entry which is preliminary data.</text>
</comment>
<organism evidence="7 8">
    <name type="scientific">Lipomyces tetrasporus</name>
    <dbReference type="NCBI Taxonomy" id="54092"/>
    <lineage>
        <taxon>Eukaryota</taxon>
        <taxon>Fungi</taxon>
        <taxon>Dikarya</taxon>
        <taxon>Ascomycota</taxon>
        <taxon>Saccharomycotina</taxon>
        <taxon>Lipomycetes</taxon>
        <taxon>Lipomycetales</taxon>
        <taxon>Lipomycetaceae</taxon>
        <taxon>Lipomyces</taxon>
    </lineage>
</organism>
<keyword evidence="5 6" id="KW-0472">Membrane</keyword>
<dbReference type="AlphaFoldDB" id="A0AAD7VTA3"/>
<feature type="transmembrane region" description="Helical" evidence="6">
    <location>
        <begin position="7"/>
        <end position="27"/>
    </location>
</feature>
<dbReference type="Pfam" id="PF04133">
    <property type="entry name" value="Vps55"/>
    <property type="match status" value="1"/>
</dbReference>
<feature type="transmembrane region" description="Helical" evidence="6">
    <location>
        <begin position="99"/>
        <end position="125"/>
    </location>
</feature>
<dbReference type="InterPro" id="IPR007262">
    <property type="entry name" value="Vps55/LEPROT"/>
</dbReference>
<gene>
    <name evidence="7" type="ORF">POJ06DRAFT_253669</name>
</gene>
<dbReference type="PANTHER" id="PTHR12050">
    <property type="entry name" value="LEPTIN RECEPTOR-RELATED"/>
    <property type="match status" value="1"/>
</dbReference>
<feature type="transmembrane region" description="Helical" evidence="6">
    <location>
        <begin position="74"/>
        <end position="93"/>
    </location>
</feature>